<dbReference type="GO" id="GO:0051536">
    <property type="term" value="F:iron-sulfur cluster binding"/>
    <property type="evidence" value="ECO:0007669"/>
    <property type="project" value="InterPro"/>
</dbReference>
<proteinExistence type="predicted"/>
<evidence type="ECO:0000313" key="3">
    <source>
        <dbReference type="EMBL" id="SUZ93947.1"/>
    </source>
</evidence>
<dbReference type="Pfam" id="PF00111">
    <property type="entry name" value="Fer2"/>
    <property type="match status" value="1"/>
</dbReference>
<dbReference type="InterPro" id="IPR001041">
    <property type="entry name" value="2Fe-2S_ferredoxin-type"/>
</dbReference>
<dbReference type="GO" id="GO:0016491">
    <property type="term" value="F:oxidoreductase activity"/>
    <property type="evidence" value="ECO:0007669"/>
    <property type="project" value="InterPro"/>
</dbReference>
<name>A0A381RVE8_9ZZZZ</name>
<dbReference type="EMBL" id="UINC01002190">
    <property type="protein sequence ID" value="SUZ93947.1"/>
    <property type="molecule type" value="Genomic_DNA"/>
</dbReference>
<gene>
    <name evidence="3" type="ORF">METZ01_LOCUS46801</name>
</gene>
<dbReference type="InterPro" id="IPR039261">
    <property type="entry name" value="FNR_nucleotide-bd"/>
</dbReference>
<dbReference type="CDD" id="cd00207">
    <property type="entry name" value="fer2"/>
    <property type="match status" value="1"/>
</dbReference>
<dbReference type="AlphaFoldDB" id="A0A381RVE8"/>
<organism evidence="3">
    <name type="scientific">marine metagenome</name>
    <dbReference type="NCBI Taxonomy" id="408172"/>
    <lineage>
        <taxon>unclassified sequences</taxon>
        <taxon>metagenomes</taxon>
        <taxon>ecological metagenomes</taxon>
    </lineage>
</organism>
<dbReference type="PRINTS" id="PR00410">
    <property type="entry name" value="PHEHYDRXLASE"/>
</dbReference>
<dbReference type="PANTHER" id="PTHR47354:SF5">
    <property type="entry name" value="PROTEIN RFBI"/>
    <property type="match status" value="1"/>
</dbReference>
<dbReference type="PROSITE" id="PS51384">
    <property type="entry name" value="FAD_FR"/>
    <property type="match status" value="1"/>
</dbReference>
<dbReference type="InterPro" id="IPR001709">
    <property type="entry name" value="Flavoprot_Pyr_Nucl_cyt_Rdtase"/>
</dbReference>
<evidence type="ECO:0000259" key="2">
    <source>
        <dbReference type="PROSITE" id="PS51384"/>
    </source>
</evidence>
<evidence type="ECO:0000259" key="1">
    <source>
        <dbReference type="PROSITE" id="PS51085"/>
    </source>
</evidence>
<dbReference type="Gene3D" id="3.10.20.30">
    <property type="match status" value="1"/>
</dbReference>
<dbReference type="InterPro" id="IPR008333">
    <property type="entry name" value="Cbr1-like_FAD-bd_dom"/>
</dbReference>
<dbReference type="CDD" id="cd06189">
    <property type="entry name" value="flavin_oxioreductase"/>
    <property type="match status" value="1"/>
</dbReference>
<evidence type="ECO:0008006" key="4">
    <source>
        <dbReference type="Google" id="ProtNLM"/>
    </source>
</evidence>
<dbReference type="InterPro" id="IPR012675">
    <property type="entry name" value="Beta-grasp_dom_sf"/>
</dbReference>
<sequence>MFTVLNQKSGKSFQTGEDVAVLDGALSHGLNFPYGCQNGFCGKCKAIILKGEIGYEDEVPEALTDEDLEANMALLCQCRAKSDLYIAVDEIDVLANIEVRSLPCRVEKINRLNHDVIQILLKIPGSQSIQYLAGQYLDLEHSDFEPRSFSIANSPTNSNIIELHIRLVEDGKFTNFIFNTLKEKTILRIEGPKGDFFLREESDKPIIFIAGGTGFGPIKAILEYLVTTDSQRDVHLYWGVRDEVDLYSSLPSEWADKYSNISFVPVLSEANGAWRGEHGNVHESVIRDFVDLSDYEVYACGPPIMVKAAAKNCLEKGLKKENFYSDSFEYAFESS</sequence>
<dbReference type="PROSITE" id="PS51085">
    <property type="entry name" value="2FE2S_FER_2"/>
    <property type="match status" value="1"/>
</dbReference>
<dbReference type="Pfam" id="PF00970">
    <property type="entry name" value="FAD_binding_6"/>
    <property type="match status" value="1"/>
</dbReference>
<dbReference type="InterPro" id="IPR001433">
    <property type="entry name" value="OxRdtase_FAD/NAD-bd"/>
</dbReference>
<dbReference type="Gene3D" id="2.40.30.10">
    <property type="entry name" value="Translation factors"/>
    <property type="match status" value="1"/>
</dbReference>
<accession>A0A381RVE8</accession>
<dbReference type="InterPro" id="IPR036010">
    <property type="entry name" value="2Fe-2S_ferredoxin-like_sf"/>
</dbReference>
<dbReference type="InterPro" id="IPR017938">
    <property type="entry name" value="Riboflavin_synthase-like_b-brl"/>
</dbReference>
<dbReference type="SUPFAM" id="SSF52343">
    <property type="entry name" value="Ferredoxin reductase-like, C-terminal NADP-linked domain"/>
    <property type="match status" value="1"/>
</dbReference>
<dbReference type="Pfam" id="PF00175">
    <property type="entry name" value="NAD_binding_1"/>
    <property type="match status" value="1"/>
</dbReference>
<dbReference type="SUPFAM" id="SSF63380">
    <property type="entry name" value="Riboflavin synthase domain-like"/>
    <property type="match status" value="1"/>
</dbReference>
<dbReference type="InterPro" id="IPR050415">
    <property type="entry name" value="MRET"/>
</dbReference>
<dbReference type="SUPFAM" id="SSF54292">
    <property type="entry name" value="2Fe-2S ferredoxin-like"/>
    <property type="match status" value="1"/>
</dbReference>
<dbReference type="Gene3D" id="3.40.50.80">
    <property type="entry name" value="Nucleotide-binding domain of ferredoxin-NADP reductase (FNR) module"/>
    <property type="match status" value="1"/>
</dbReference>
<dbReference type="PANTHER" id="PTHR47354">
    <property type="entry name" value="NADH OXIDOREDUCTASE HCR"/>
    <property type="match status" value="1"/>
</dbReference>
<reference evidence="3" key="1">
    <citation type="submission" date="2018-05" db="EMBL/GenBank/DDBJ databases">
        <authorList>
            <person name="Lanie J.A."/>
            <person name="Ng W.-L."/>
            <person name="Kazmierczak K.M."/>
            <person name="Andrzejewski T.M."/>
            <person name="Davidsen T.M."/>
            <person name="Wayne K.J."/>
            <person name="Tettelin H."/>
            <person name="Glass J.I."/>
            <person name="Rusch D."/>
            <person name="Podicherti R."/>
            <person name="Tsui H.-C.T."/>
            <person name="Winkler M.E."/>
        </authorList>
    </citation>
    <scope>NUCLEOTIDE SEQUENCE</scope>
</reference>
<feature type="domain" description="FAD-binding FR-type" evidence="2">
    <location>
        <begin position="99"/>
        <end position="199"/>
    </location>
</feature>
<dbReference type="PRINTS" id="PR00371">
    <property type="entry name" value="FPNCR"/>
</dbReference>
<feature type="domain" description="2Fe-2S ferredoxin-type" evidence="1">
    <location>
        <begin position="1"/>
        <end position="92"/>
    </location>
</feature>
<dbReference type="InterPro" id="IPR017927">
    <property type="entry name" value="FAD-bd_FR_type"/>
</dbReference>
<protein>
    <recommendedName>
        <fullName evidence="4">CDP-6-deoxy-delta-3,4-glucoseen reductase</fullName>
    </recommendedName>
</protein>